<gene>
    <name evidence="1" type="ORF">FWK35_00021149</name>
</gene>
<protein>
    <submittedName>
        <fullName evidence="1">ATP-dependent DNA helicase PIF1-like</fullName>
    </submittedName>
</protein>
<keyword evidence="1" id="KW-0067">ATP-binding</keyword>
<comment type="caution">
    <text evidence="1">The sequence shown here is derived from an EMBL/GenBank/DDBJ whole genome shotgun (WGS) entry which is preliminary data.</text>
</comment>
<keyword evidence="1" id="KW-0378">Hydrolase</keyword>
<keyword evidence="1" id="KW-0347">Helicase</keyword>
<reference evidence="1 2" key="1">
    <citation type="submission" date="2019-08" db="EMBL/GenBank/DDBJ databases">
        <title>Whole genome of Aphis craccivora.</title>
        <authorList>
            <person name="Voronova N.V."/>
            <person name="Shulinski R.S."/>
            <person name="Bandarenka Y.V."/>
            <person name="Zhorov D.G."/>
            <person name="Warner D."/>
        </authorList>
    </citation>
    <scope>NUCLEOTIDE SEQUENCE [LARGE SCALE GENOMIC DNA]</scope>
    <source>
        <strain evidence="1">180601</strain>
        <tissue evidence="1">Whole Body</tissue>
    </source>
</reference>
<sequence length="66" mass="7553">MTHLSHKLILKIEAPMLLRNLYPPKLCNETRLQIKALYKNVIKAIVRIPNDSTVDSLNPENNVDSN</sequence>
<dbReference type="OrthoDB" id="6579077at2759"/>
<accession>A0A6G0Z492</accession>
<keyword evidence="1" id="KW-0547">Nucleotide-binding</keyword>
<name>A0A6G0Z492_APHCR</name>
<proteinExistence type="predicted"/>
<dbReference type="EMBL" id="VUJU01001447">
    <property type="protein sequence ID" value="KAF0765257.1"/>
    <property type="molecule type" value="Genomic_DNA"/>
</dbReference>
<organism evidence="1 2">
    <name type="scientific">Aphis craccivora</name>
    <name type="common">Cowpea aphid</name>
    <dbReference type="NCBI Taxonomy" id="307492"/>
    <lineage>
        <taxon>Eukaryota</taxon>
        <taxon>Metazoa</taxon>
        <taxon>Ecdysozoa</taxon>
        <taxon>Arthropoda</taxon>
        <taxon>Hexapoda</taxon>
        <taxon>Insecta</taxon>
        <taxon>Pterygota</taxon>
        <taxon>Neoptera</taxon>
        <taxon>Paraneoptera</taxon>
        <taxon>Hemiptera</taxon>
        <taxon>Sternorrhyncha</taxon>
        <taxon>Aphidomorpha</taxon>
        <taxon>Aphidoidea</taxon>
        <taxon>Aphididae</taxon>
        <taxon>Aphidini</taxon>
        <taxon>Aphis</taxon>
        <taxon>Aphis</taxon>
    </lineage>
</organism>
<keyword evidence="2" id="KW-1185">Reference proteome</keyword>
<evidence type="ECO:0000313" key="1">
    <source>
        <dbReference type="EMBL" id="KAF0765257.1"/>
    </source>
</evidence>
<dbReference type="GO" id="GO:0004386">
    <property type="term" value="F:helicase activity"/>
    <property type="evidence" value="ECO:0007669"/>
    <property type="project" value="UniProtKB-KW"/>
</dbReference>
<dbReference type="Proteomes" id="UP000478052">
    <property type="component" value="Unassembled WGS sequence"/>
</dbReference>
<dbReference type="AlphaFoldDB" id="A0A6G0Z492"/>
<evidence type="ECO:0000313" key="2">
    <source>
        <dbReference type="Proteomes" id="UP000478052"/>
    </source>
</evidence>